<proteinExistence type="predicted"/>
<gene>
    <name evidence="1" type="ORF">PQR01_04760</name>
</gene>
<keyword evidence="2" id="KW-1185">Reference proteome</keyword>
<organism evidence="1 2">
    <name type="scientific">Paraburkholderia rhynchosiae</name>
    <dbReference type="NCBI Taxonomy" id="487049"/>
    <lineage>
        <taxon>Bacteria</taxon>
        <taxon>Pseudomonadati</taxon>
        <taxon>Pseudomonadota</taxon>
        <taxon>Betaproteobacteria</taxon>
        <taxon>Burkholderiales</taxon>
        <taxon>Burkholderiaceae</taxon>
        <taxon>Paraburkholderia</taxon>
    </lineage>
</organism>
<protein>
    <submittedName>
        <fullName evidence="1">Uncharacterized protein</fullName>
    </submittedName>
</protein>
<reference evidence="1 2" key="1">
    <citation type="journal article" date="2024" name="Chem. Sci.">
        <title>Discovery of megapolipeptins by genome mining of a Burkholderiales bacteria collection.</title>
        <authorList>
            <person name="Paulo B.S."/>
            <person name="Recchia M.J.J."/>
            <person name="Lee S."/>
            <person name="Fergusson C.H."/>
            <person name="Romanowski S.B."/>
            <person name="Hernandez A."/>
            <person name="Krull N."/>
            <person name="Liu D.Y."/>
            <person name="Cavanagh H."/>
            <person name="Bos A."/>
            <person name="Gray C.A."/>
            <person name="Murphy B.T."/>
            <person name="Linington R.G."/>
            <person name="Eustaquio A.S."/>
        </authorList>
    </citation>
    <scope>NUCLEOTIDE SEQUENCE [LARGE SCALE GENOMIC DNA]</scope>
    <source>
        <strain evidence="1 2">RL18-126-BIB-B</strain>
    </source>
</reference>
<name>A0ACC7N672_9BURK</name>
<accession>A0ACC7N672</accession>
<comment type="caution">
    <text evidence="1">The sequence shown here is derived from an EMBL/GenBank/DDBJ whole genome shotgun (WGS) entry which is preliminary data.</text>
</comment>
<dbReference type="Proteomes" id="UP001629235">
    <property type="component" value="Unassembled WGS sequence"/>
</dbReference>
<dbReference type="EMBL" id="JAQQDW010000006">
    <property type="protein sequence ID" value="MFM0102809.1"/>
    <property type="molecule type" value="Genomic_DNA"/>
</dbReference>
<sequence length="685" mass="74007">MPPALANQAAGAHARGDGAGSAPAVPAQSAVFDAARLAPYWQAPGRMLDEASQVALLEVLGELERAAPDCVPPVLGRIEFLLARAGVPGFYGWALAGLRAYAGERAARLRYFTCGDALSVQILNWEAAGRPKQPAPAALEAYLFGLSGLTVAIGTRRQGVLNGPPARPVLTRAMLALPDSYTFLDCPDRGGLMRAAAAHAAAHMLFSPAAQPAAARKPLALTVISLLEDARAEALLARRYPGVEMLWRGLHSASPTDGLGCAALLARLSRALIDPHYQDANFWVNKGRRLFDAQRACLEDVAAFHSIAALLANDLGQMRVQFDLPGYAATPAYRDDHSYLWDYGEQAASDHAAIEQPVTLQLLYGGISADAASGGSAVSPLDASPAEALTWGAQRSVNYPEWDERIETLRDNWCTLYERSGREPCATITQMRRARLRSLEGGGVLDRSVRLNRQPQGERFVLDALVDAISSQRQGGNIDERVFENPGRRVREASVLLLLDVSASSASRLGSHSVSVLETEKALALHAVALARQGGHRAAVHGFASNTRKHVHYERYLDFDMPFCEAPRQRLASATAAWSTRFGAALRHATALIDHQPDDISAILMVTDGAPADIDVTRDAYLVEDARVAVQHARRAGIRCFCMALDTQADSYVRRIFGQGNYLIAVDPDFLQQRLKSVLAKLVRP</sequence>
<evidence type="ECO:0000313" key="1">
    <source>
        <dbReference type="EMBL" id="MFM0102809.1"/>
    </source>
</evidence>
<evidence type="ECO:0000313" key="2">
    <source>
        <dbReference type="Proteomes" id="UP001629235"/>
    </source>
</evidence>